<gene>
    <name evidence="6" type="ORF">L3Y34_016379</name>
</gene>
<evidence type="ECO:0000256" key="2">
    <source>
        <dbReference type="ARBA" id="ARBA00022679"/>
    </source>
</evidence>
<dbReference type="GO" id="GO:0032259">
    <property type="term" value="P:methylation"/>
    <property type="evidence" value="ECO:0007669"/>
    <property type="project" value="UniProtKB-KW"/>
</dbReference>
<evidence type="ECO:0000259" key="5">
    <source>
        <dbReference type="PROSITE" id="PS51675"/>
    </source>
</evidence>
<dbReference type="InterPro" id="IPR038459">
    <property type="entry name" value="MT_TRM10-typ_sf"/>
</dbReference>
<dbReference type="Gene3D" id="3.40.1280.30">
    <property type="match status" value="1"/>
</dbReference>
<keyword evidence="3" id="KW-0949">S-adenosyl-L-methionine</keyword>
<organism evidence="6 7">
    <name type="scientific">Caenorhabditis briggsae</name>
    <dbReference type="NCBI Taxonomy" id="6238"/>
    <lineage>
        <taxon>Eukaryota</taxon>
        <taxon>Metazoa</taxon>
        <taxon>Ecdysozoa</taxon>
        <taxon>Nematoda</taxon>
        <taxon>Chromadorea</taxon>
        <taxon>Rhabditida</taxon>
        <taxon>Rhabditina</taxon>
        <taxon>Rhabditomorpha</taxon>
        <taxon>Rhabditoidea</taxon>
        <taxon>Rhabditidae</taxon>
        <taxon>Peloderinae</taxon>
        <taxon>Caenorhabditis</taxon>
    </lineage>
</organism>
<feature type="compositionally biased region" description="Low complexity" evidence="4">
    <location>
        <begin position="415"/>
        <end position="425"/>
    </location>
</feature>
<dbReference type="Proteomes" id="UP000827892">
    <property type="component" value="Chromosome I"/>
</dbReference>
<dbReference type="AlphaFoldDB" id="A0AAE9DW53"/>
<accession>A0AAE9DW53</accession>
<feature type="region of interest" description="Disordered" evidence="4">
    <location>
        <begin position="385"/>
        <end position="433"/>
    </location>
</feature>
<evidence type="ECO:0000313" key="7">
    <source>
        <dbReference type="Proteomes" id="UP000827892"/>
    </source>
</evidence>
<dbReference type="GO" id="GO:0008168">
    <property type="term" value="F:methyltransferase activity"/>
    <property type="evidence" value="ECO:0007669"/>
    <property type="project" value="UniProtKB-KW"/>
</dbReference>
<name>A0AAE9DW53_CAEBR</name>
<dbReference type="EMBL" id="CP090891">
    <property type="protein sequence ID" value="ULU13840.1"/>
    <property type="molecule type" value="Genomic_DNA"/>
</dbReference>
<evidence type="ECO:0000313" key="6">
    <source>
        <dbReference type="EMBL" id="ULU13840.1"/>
    </source>
</evidence>
<keyword evidence="2" id="KW-0808">Transferase</keyword>
<reference evidence="6 7" key="1">
    <citation type="submission" date="2022-05" db="EMBL/GenBank/DDBJ databases">
        <title>Chromosome-level reference genomes for two strains of Caenorhabditis briggsae: an improved platform for comparative genomics.</title>
        <authorList>
            <person name="Stevens L."/>
            <person name="Andersen E.C."/>
        </authorList>
    </citation>
    <scope>NUCLEOTIDE SEQUENCE [LARGE SCALE GENOMIC DNA]</scope>
    <source>
        <strain evidence="6">QX1410_ONT</strain>
        <tissue evidence="6">Whole-organism</tissue>
    </source>
</reference>
<evidence type="ECO:0000256" key="3">
    <source>
        <dbReference type="ARBA" id="ARBA00022691"/>
    </source>
</evidence>
<evidence type="ECO:0000256" key="1">
    <source>
        <dbReference type="ARBA" id="ARBA00022603"/>
    </source>
</evidence>
<sequence length="433" mass="50477">MWKTRVLLRKIAEKAKIAEKPPPPSYMPSAAFMYAKVRRPGQKKHFVKVASELELLKDVYGAETLESLKINDEIWGVLMEMAWDERYIYLMEIMDFREKNREKNLENLAENRELISSQNLKLWSAGNMVYARHFHSLVDIYGPEFRQKIDNFHGRNLLKQGENLKHFIVDCRFLRDFSVKTQAFYTNQMQSLHDDNWTSSTPFELNFVNYQADQQLSSIAKKNLLFQYGPPSISNFKRHPFAPQITPRRVESVVPKDRLLYISPRATRFLPDTVPADLTGVVICLSQDASPATSSQTACIADRVQPYQIPFKRVIRSTSFRPERLQLWQLARIFRGYFAGNTIDVSIRMNLENMLKKSSKSEKGTTEMDEKNETFRSAMYQINNCLNPSDKEETFSMDKRKRRMSNQSSHPPSPLDSSSPSSSYPLRRRDQWK</sequence>
<protein>
    <recommendedName>
        <fullName evidence="5">SAM-dependent MTase TRM10-type domain-containing protein</fullName>
    </recommendedName>
</protein>
<feature type="domain" description="SAM-dependent MTase TRM10-type" evidence="5">
    <location>
        <begin position="153"/>
        <end position="361"/>
    </location>
</feature>
<dbReference type="InterPro" id="IPR028564">
    <property type="entry name" value="MT_TRM10-typ"/>
</dbReference>
<feature type="compositionally biased region" description="Basic and acidic residues" evidence="4">
    <location>
        <begin position="389"/>
        <end position="398"/>
    </location>
</feature>
<proteinExistence type="predicted"/>
<keyword evidence="1" id="KW-0489">Methyltransferase</keyword>
<evidence type="ECO:0000256" key="4">
    <source>
        <dbReference type="SAM" id="MobiDB-lite"/>
    </source>
</evidence>
<dbReference type="PROSITE" id="PS51675">
    <property type="entry name" value="SAM_MT_TRM10"/>
    <property type="match status" value="1"/>
</dbReference>